<dbReference type="Pfam" id="PF10961">
    <property type="entry name" value="SelK_SelG"/>
    <property type="match status" value="1"/>
</dbReference>
<evidence type="ECO:0000313" key="3">
    <source>
        <dbReference type="Proteomes" id="UP001530400"/>
    </source>
</evidence>
<evidence type="ECO:0000256" key="1">
    <source>
        <dbReference type="SAM" id="MobiDB-lite"/>
    </source>
</evidence>
<accession>A0ABD3N689</accession>
<comment type="caution">
    <text evidence="2">The sequence shown here is derived from an EMBL/GenBank/DDBJ whole genome shotgun (WGS) entry which is preliminary data.</text>
</comment>
<protein>
    <submittedName>
        <fullName evidence="2">Uncharacterized protein</fullName>
    </submittedName>
</protein>
<keyword evidence="3" id="KW-1185">Reference proteome</keyword>
<dbReference type="EMBL" id="JALLPJ020001285">
    <property type="protein sequence ID" value="KAL3771603.1"/>
    <property type="molecule type" value="Genomic_DNA"/>
</dbReference>
<organism evidence="2 3">
    <name type="scientific">Cyclotella atomus</name>
    <dbReference type="NCBI Taxonomy" id="382360"/>
    <lineage>
        <taxon>Eukaryota</taxon>
        <taxon>Sar</taxon>
        <taxon>Stramenopiles</taxon>
        <taxon>Ochrophyta</taxon>
        <taxon>Bacillariophyta</taxon>
        <taxon>Coscinodiscophyceae</taxon>
        <taxon>Thalassiosirophycidae</taxon>
        <taxon>Stephanodiscales</taxon>
        <taxon>Stephanodiscaceae</taxon>
        <taxon>Cyclotella</taxon>
    </lineage>
</organism>
<name>A0ABD3N689_9STRA</name>
<dbReference type="InterPro" id="IPR024491">
    <property type="entry name" value="Se_SelK/SelG"/>
</dbReference>
<proteinExistence type="predicted"/>
<dbReference type="Proteomes" id="UP001530400">
    <property type="component" value="Unassembled WGS sequence"/>
</dbReference>
<gene>
    <name evidence="2" type="ORF">ACHAWO_012336</name>
</gene>
<dbReference type="AlphaFoldDB" id="A0ABD3N689"/>
<evidence type="ECO:0000313" key="2">
    <source>
        <dbReference type="EMBL" id="KAL3771603.1"/>
    </source>
</evidence>
<reference evidence="2 3" key="1">
    <citation type="submission" date="2024-10" db="EMBL/GenBank/DDBJ databases">
        <title>Updated reference genomes for cyclostephanoid diatoms.</title>
        <authorList>
            <person name="Roberts W.R."/>
            <person name="Alverson A.J."/>
        </authorList>
    </citation>
    <scope>NUCLEOTIDE SEQUENCE [LARGE SCALE GENOMIC DNA]</scope>
    <source>
        <strain evidence="2 3">AJA010-31</strain>
    </source>
</reference>
<sequence>MVYINSDGTVGGPRKRRSPLRFVYDLISGLFDFVGLFFRTLTASPAALEAERGQRRTTYSERQGVRRANNGGGGGGANVRGVKNLGCAKAGMGG</sequence>
<feature type="region of interest" description="Disordered" evidence="1">
    <location>
        <begin position="49"/>
        <end position="81"/>
    </location>
</feature>